<keyword evidence="4" id="KW-1185">Reference proteome</keyword>
<dbReference type="CDD" id="cd11069">
    <property type="entry name" value="CYP_FUM15-like"/>
    <property type="match status" value="1"/>
</dbReference>
<evidence type="ECO:0000313" key="3">
    <source>
        <dbReference type="EMBL" id="KAK7518708.1"/>
    </source>
</evidence>
<dbReference type="Pfam" id="PF00067">
    <property type="entry name" value="p450"/>
    <property type="match status" value="1"/>
</dbReference>
<keyword evidence="3" id="KW-0560">Oxidoreductase</keyword>
<reference evidence="3 4" key="1">
    <citation type="submission" date="2024-04" db="EMBL/GenBank/DDBJ databases">
        <title>Phyllosticta paracitricarpa is synonymous to the EU quarantine fungus P. citricarpa based on phylogenomic analyses.</title>
        <authorList>
            <consortium name="Lawrence Berkeley National Laboratory"/>
            <person name="Van Ingen-Buijs V.A."/>
            <person name="Van Westerhoven A.C."/>
            <person name="Haridas S."/>
            <person name="Skiadas P."/>
            <person name="Martin F."/>
            <person name="Groenewald J.Z."/>
            <person name="Crous P.W."/>
            <person name="Seidl M.F."/>
        </authorList>
    </citation>
    <scope>NUCLEOTIDE SEQUENCE [LARGE SCALE GENOMIC DNA]</scope>
    <source>
        <strain evidence="3 4">CBS 123371</strain>
    </source>
</reference>
<feature type="transmembrane region" description="Helical" evidence="2">
    <location>
        <begin position="34"/>
        <end position="53"/>
    </location>
</feature>
<proteinExistence type="inferred from homology"/>
<evidence type="ECO:0000256" key="2">
    <source>
        <dbReference type="SAM" id="Phobius"/>
    </source>
</evidence>
<dbReference type="SUPFAM" id="SSF48264">
    <property type="entry name" value="Cytochrome P450"/>
    <property type="match status" value="1"/>
</dbReference>
<evidence type="ECO:0000313" key="4">
    <source>
        <dbReference type="Proteomes" id="UP001363622"/>
    </source>
</evidence>
<dbReference type="InterPro" id="IPR036396">
    <property type="entry name" value="Cyt_P450_sf"/>
</dbReference>
<keyword evidence="2" id="KW-1133">Transmembrane helix</keyword>
<dbReference type="PRINTS" id="PR00385">
    <property type="entry name" value="P450"/>
</dbReference>
<gene>
    <name evidence="3" type="ORF">IWZ03DRAFT_413682</name>
</gene>
<dbReference type="InterPro" id="IPR001128">
    <property type="entry name" value="Cyt_P450"/>
</dbReference>
<dbReference type="InterPro" id="IPR002401">
    <property type="entry name" value="Cyt_P450_E_grp-I"/>
</dbReference>
<dbReference type="InterPro" id="IPR050121">
    <property type="entry name" value="Cytochrome_P450_monoxygenase"/>
</dbReference>
<dbReference type="Gene3D" id="1.10.630.10">
    <property type="entry name" value="Cytochrome P450"/>
    <property type="match status" value="1"/>
</dbReference>
<keyword evidence="2" id="KW-0472">Membrane</keyword>
<evidence type="ECO:0000256" key="1">
    <source>
        <dbReference type="ARBA" id="ARBA00010617"/>
    </source>
</evidence>
<dbReference type="EMBL" id="JBBPHU010000004">
    <property type="protein sequence ID" value="KAK7518708.1"/>
    <property type="molecule type" value="Genomic_DNA"/>
</dbReference>
<accession>A0ABR1KP76</accession>
<sequence>MALDLPLPILLVLLSAPQALLVKALIPEQNLRVPITPIVLGLIAINFGVWAFYRVAIYPFFFSPFRHLPQPKEGGYPIINQGLVIMKKPPGAEFLKWMRNIPNEGLIMFRGILNMERLVPTDPKYLSEILVHKSYDFEKPGRARRFLRIILGDGLIIVEGDEHRFQRKSLMPFFSYRNIKDLYGIFFAKSGQFMDCLSQEIDENSKKTEKDAGAVVEINHWSTKVTLDIIGVAALGRDFNSLRNTDDPVVPLYEEILEPTAEKALFFTLHLIGFEKIVRLLPWKINERLDYTTSSLRKLYRQFLADKKEKVKLDTEGMQKDILSVIMRSNQFGDELLIDELLTFLAAGHETTSSAFTWATYLLAKNPSAQTKLRNEVKTHLAEELANPDDQESMALADKLESLPYLNAVCNEVLRLYPTVPVTIRDAVRDTTIADQFIPKGTQLILSPWAINRSPRLWGADSETFKPDRWIDANGKANNHGGASSNYCQLTFLHGPRSCIGQRFAQSELRALLASFVGRFEWDLAMPEDQVIPAGVITTKPKHGMKLKVRKVLPA</sequence>
<dbReference type="PRINTS" id="PR00463">
    <property type="entry name" value="EP450I"/>
</dbReference>
<dbReference type="PANTHER" id="PTHR24305:SF166">
    <property type="entry name" value="CYTOCHROME P450 12A4, MITOCHONDRIAL-RELATED"/>
    <property type="match status" value="1"/>
</dbReference>
<comment type="similarity">
    <text evidence="1">Belongs to the cytochrome P450 family.</text>
</comment>
<organism evidence="3 4">
    <name type="scientific">Phyllosticta citriasiana</name>
    <dbReference type="NCBI Taxonomy" id="595635"/>
    <lineage>
        <taxon>Eukaryota</taxon>
        <taxon>Fungi</taxon>
        <taxon>Dikarya</taxon>
        <taxon>Ascomycota</taxon>
        <taxon>Pezizomycotina</taxon>
        <taxon>Dothideomycetes</taxon>
        <taxon>Dothideomycetes incertae sedis</taxon>
        <taxon>Botryosphaeriales</taxon>
        <taxon>Phyllostictaceae</taxon>
        <taxon>Phyllosticta</taxon>
    </lineage>
</organism>
<keyword evidence="2" id="KW-0812">Transmembrane</keyword>
<keyword evidence="3" id="KW-0503">Monooxygenase</keyword>
<name>A0ABR1KP76_9PEZI</name>
<dbReference type="Proteomes" id="UP001363622">
    <property type="component" value="Unassembled WGS sequence"/>
</dbReference>
<comment type="caution">
    <text evidence="3">The sequence shown here is derived from an EMBL/GenBank/DDBJ whole genome shotgun (WGS) entry which is preliminary data.</text>
</comment>
<dbReference type="GO" id="GO:0004497">
    <property type="term" value="F:monooxygenase activity"/>
    <property type="evidence" value="ECO:0007669"/>
    <property type="project" value="UniProtKB-KW"/>
</dbReference>
<dbReference type="PANTHER" id="PTHR24305">
    <property type="entry name" value="CYTOCHROME P450"/>
    <property type="match status" value="1"/>
</dbReference>
<protein>
    <submittedName>
        <fullName evidence="3">P450 monooxygenase</fullName>
    </submittedName>
</protein>